<dbReference type="EMBL" id="JACIET010000002">
    <property type="protein sequence ID" value="MBB4014035.1"/>
    <property type="molecule type" value="Genomic_DNA"/>
</dbReference>
<dbReference type="Pfam" id="PF07603">
    <property type="entry name" value="Lcl_C"/>
    <property type="match status" value="1"/>
</dbReference>
<accession>A0A840BLB1</accession>
<proteinExistence type="predicted"/>
<dbReference type="RefSeq" id="WP_183635938.1">
    <property type="nucleotide sequence ID" value="NZ_BAABLE010000005.1"/>
</dbReference>
<reference evidence="3 4" key="1">
    <citation type="submission" date="2020-08" db="EMBL/GenBank/DDBJ databases">
        <title>Genomic Encyclopedia of Type Strains, Phase IV (KMG-IV): sequencing the most valuable type-strain genomes for metagenomic binning, comparative biology and taxonomic classification.</title>
        <authorList>
            <person name="Goeker M."/>
        </authorList>
    </citation>
    <scope>NUCLEOTIDE SEQUENCE [LARGE SCALE GENOMIC DNA]</scope>
    <source>
        <strain evidence="3 4">DSM 106739</strain>
    </source>
</reference>
<dbReference type="InterPro" id="IPR011460">
    <property type="entry name" value="Lcl_C"/>
</dbReference>
<evidence type="ECO:0000259" key="2">
    <source>
        <dbReference type="Pfam" id="PF07603"/>
    </source>
</evidence>
<evidence type="ECO:0000313" key="3">
    <source>
        <dbReference type="EMBL" id="MBB4014035.1"/>
    </source>
</evidence>
<protein>
    <recommendedName>
        <fullName evidence="2">Lcl C-terminal domain-containing protein</fullName>
    </recommendedName>
</protein>
<name>A0A840BLB1_9RHOO</name>
<feature type="domain" description="Lcl C-terminal" evidence="2">
    <location>
        <begin position="33"/>
        <end position="140"/>
    </location>
</feature>
<sequence>MRHGKWSLRGALFIACLGFANVASAERYALHDGIVTDPRSGLAWRQSDNGTEISWPDAVNECAARGDGWRLPSIDELEALYDPAESVACGGNFCHAASVFVLSGGWFWSGERSGTSQAWGYNLDIGRRDLSATTGGSYGRALCVRGG</sequence>
<gene>
    <name evidence="3" type="ORF">GGR36_003381</name>
</gene>
<evidence type="ECO:0000256" key="1">
    <source>
        <dbReference type="SAM" id="SignalP"/>
    </source>
</evidence>
<keyword evidence="4" id="KW-1185">Reference proteome</keyword>
<organism evidence="3 4">
    <name type="scientific">Niveibacterium umoris</name>
    <dbReference type="NCBI Taxonomy" id="1193620"/>
    <lineage>
        <taxon>Bacteria</taxon>
        <taxon>Pseudomonadati</taxon>
        <taxon>Pseudomonadota</taxon>
        <taxon>Betaproteobacteria</taxon>
        <taxon>Rhodocyclales</taxon>
        <taxon>Rhodocyclaceae</taxon>
        <taxon>Niveibacterium</taxon>
    </lineage>
</organism>
<feature type="chain" id="PRO_5032294542" description="Lcl C-terminal domain-containing protein" evidence="1">
    <location>
        <begin position="26"/>
        <end position="147"/>
    </location>
</feature>
<evidence type="ECO:0000313" key="4">
    <source>
        <dbReference type="Proteomes" id="UP000561045"/>
    </source>
</evidence>
<comment type="caution">
    <text evidence="3">The sequence shown here is derived from an EMBL/GenBank/DDBJ whole genome shotgun (WGS) entry which is preliminary data.</text>
</comment>
<keyword evidence="1" id="KW-0732">Signal</keyword>
<feature type="signal peptide" evidence="1">
    <location>
        <begin position="1"/>
        <end position="25"/>
    </location>
</feature>
<dbReference type="Proteomes" id="UP000561045">
    <property type="component" value="Unassembled WGS sequence"/>
</dbReference>
<dbReference type="AlphaFoldDB" id="A0A840BLB1"/>